<dbReference type="EMBL" id="MG018927">
    <property type="protein sequence ID" value="ATW57936.1"/>
    <property type="molecule type" value="Genomic_DNA"/>
</dbReference>
<reference evidence="1 2" key="1">
    <citation type="submission" date="2017-09" db="EMBL/GenBank/DDBJ databases">
        <authorList>
            <person name="Ehlers B."/>
            <person name="Leendertz F.H."/>
        </authorList>
    </citation>
    <scope>NUCLEOTIDE SEQUENCE [LARGE SCALE GENOMIC DNA]</scope>
</reference>
<name>A0A2H4P6Y9_9CAUD</name>
<keyword evidence="2" id="KW-1185">Reference proteome</keyword>
<evidence type="ECO:0000313" key="1">
    <source>
        <dbReference type="EMBL" id="ATW57936.1"/>
    </source>
</evidence>
<gene>
    <name evidence="1" type="ORF">CNR34_00001</name>
</gene>
<dbReference type="Proteomes" id="UP000241592">
    <property type="component" value="Segment"/>
</dbReference>
<proteinExistence type="predicted"/>
<accession>A0A2H4P6Y9</accession>
<evidence type="ECO:0000313" key="2">
    <source>
        <dbReference type="Proteomes" id="UP000241592"/>
    </source>
</evidence>
<sequence>MQEAAAHTFCSIAHELTALLAQLKSKAQDQLEEGTEPAVVSYLFKGRVSKWYSQNHMKIIATAQTIARRESNLAHIGKITVSAYTSSSGMTALTKGAAFKSYLEKLPQAMAEIAQGELGSKVTRLFDDIVTMIENHGKASVARSKQRKDKTLASTQREAANAAYEHLLSAQSDEKRHELREQTARADNKLVALAKLLG</sequence>
<protein>
    <submittedName>
        <fullName evidence="1">Uncharacterized protein</fullName>
    </submittedName>
</protein>
<organism evidence="1 2">
    <name type="scientific">Pseudomonas phage nickie</name>
    <dbReference type="NCBI Taxonomy" id="2048977"/>
    <lineage>
        <taxon>Viruses</taxon>
        <taxon>Duplodnaviria</taxon>
        <taxon>Heunggongvirae</taxon>
        <taxon>Uroviricota</taxon>
        <taxon>Caudoviricetes</taxon>
        <taxon>Nickievirus</taxon>
        <taxon>Nickievirus nickie</taxon>
    </lineage>
</organism>